<evidence type="ECO:0000313" key="2">
    <source>
        <dbReference type="EMBL" id="GBF91500.1"/>
    </source>
</evidence>
<keyword evidence="3" id="KW-1185">Reference proteome</keyword>
<accession>A0A2V0P0Z4</accession>
<organism evidence="2 3">
    <name type="scientific">Raphidocelis subcapitata</name>
    <dbReference type="NCBI Taxonomy" id="307507"/>
    <lineage>
        <taxon>Eukaryota</taxon>
        <taxon>Viridiplantae</taxon>
        <taxon>Chlorophyta</taxon>
        <taxon>core chlorophytes</taxon>
        <taxon>Chlorophyceae</taxon>
        <taxon>CS clade</taxon>
        <taxon>Sphaeropleales</taxon>
        <taxon>Selenastraceae</taxon>
        <taxon>Raphidocelis</taxon>
    </lineage>
</organism>
<dbReference type="EMBL" id="BDRX01000025">
    <property type="protein sequence ID" value="GBF91500.1"/>
    <property type="molecule type" value="Genomic_DNA"/>
</dbReference>
<dbReference type="OrthoDB" id="3355217at2759"/>
<name>A0A2V0P0Z4_9CHLO</name>
<feature type="compositionally biased region" description="Low complexity" evidence="1">
    <location>
        <begin position="1"/>
        <end position="21"/>
    </location>
</feature>
<dbReference type="Proteomes" id="UP000247498">
    <property type="component" value="Unassembled WGS sequence"/>
</dbReference>
<dbReference type="InParanoid" id="A0A2V0P0Z4"/>
<comment type="caution">
    <text evidence="2">The sequence shown here is derived from an EMBL/GenBank/DDBJ whole genome shotgun (WGS) entry which is preliminary data.</text>
</comment>
<dbReference type="PANTHER" id="PTHR15852">
    <property type="entry name" value="PLASTID TRANSCRIPTIONALLY ACTIVE PROTEIN"/>
    <property type="match status" value="1"/>
</dbReference>
<proteinExistence type="predicted"/>
<gene>
    <name evidence="2" type="ORF">Rsub_04240</name>
</gene>
<evidence type="ECO:0000256" key="1">
    <source>
        <dbReference type="SAM" id="MobiDB-lite"/>
    </source>
</evidence>
<reference evidence="2 3" key="1">
    <citation type="journal article" date="2018" name="Sci. Rep.">
        <title>Raphidocelis subcapitata (=Pseudokirchneriella subcapitata) provides an insight into genome evolution and environmental adaptations in the Sphaeropleales.</title>
        <authorList>
            <person name="Suzuki S."/>
            <person name="Yamaguchi H."/>
            <person name="Nakajima N."/>
            <person name="Kawachi M."/>
        </authorList>
    </citation>
    <scope>NUCLEOTIDE SEQUENCE [LARGE SCALE GENOMIC DNA]</scope>
    <source>
        <strain evidence="2 3">NIES-35</strain>
    </source>
</reference>
<feature type="region of interest" description="Disordered" evidence="1">
    <location>
        <begin position="1"/>
        <end position="49"/>
    </location>
</feature>
<evidence type="ECO:0000313" key="3">
    <source>
        <dbReference type="Proteomes" id="UP000247498"/>
    </source>
</evidence>
<protein>
    <submittedName>
        <fullName evidence="2">Uncharacterized protein</fullName>
    </submittedName>
</protein>
<dbReference type="AlphaFoldDB" id="A0A2V0P0Z4"/>
<dbReference type="PANTHER" id="PTHR15852:SF54">
    <property type="entry name" value="PROTEIN SSUH2 HOMOLOG"/>
    <property type="match status" value="1"/>
</dbReference>
<feature type="compositionally biased region" description="Low complexity" evidence="1">
    <location>
        <begin position="33"/>
        <end position="49"/>
    </location>
</feature>
<sequence length="173" mass="18017">MRPIPSVSQRSPAASARSQASTPVAQQHRQRQQQRQQQPPLLRRRAAGAPPAAAAEAAAAAAAAVEHGSTVLPWLPAFALLALSWQGPRLASAAADFLKPRKCRTCWGAGYTLCDACGARGKRGGAFEGGPLVPCPACAGRGRLQCTACNATGLANSWLWKPSNDPGWGARGE</sequence>